<evidence type="ECO:0000256" key="11">
    <source>
        <dbReference type="ARBA" id="ARBA00024535"/>
    </source>
</evidence>
<dbReference type="STRING" id="1458307.OSB_11130"/>
<reference evidence="13 14" key="1">
    <citation type="journal article" date="2015" name="Genome Announc.">
        <title>Closed Genome Sequence of Octadecabacter temperatus SB1, the First Mesophilic Species of the Genus Octadecabacter.</title>
        <authorList>
            <person name="Voget S."/>
            <person name="Billerbeck S."/>
            <person name="Simon M."/>
            <person name="Daniel R."/>
        </authorList>
    </citation>
    <scope>NUCLEOTIDE SEQUENCE [LARGE SCALE GENOMIC DNA]</scope>
    <source>
        <strain evidence="13 14">SB1</strain>
    </source>
</reference>
<keyword evidence="10 12" id="KW-0443">Lipid metabolism</keyword>
<name>A0A0K0Y403_9RHOB</name>
<dbReference type="InterPro" id="IPR015870">
    <property type="entry name" value="UDP-acyl_N-AcGlcN_deAcase_N"/>
</dbReference>
<feature type="binding site" evidence="12">
    <location>
        <position position="78"/>
    </location>
    <ligand>
        <name>Zn(2+)</name>
        <dbReference type="ChEBI" id="CHEBI:29105"/>
    </ligand>
</feature>
<keyword evidence="14" id="KW-1185">Reference proteome</keyword>
<dbReference type="GO" id="GO:0046872">
    <property type="term" value="F:metal ion binding"/>
    <property type="evidence" value="ECO:0007669"/>
    <property type="project" value="UniProtKB-KW"/>
</dbReference>
<keyword evidence="7 12" id="KW-0479">Metal-binding</keyword>
<feature type="binding site" evidence="12">
    <location>
        <position position="239"/>
    </location>
    <ligand>
        <name>Zn(2+)</name>
        <dbReference type="ChEBI" id="CHEBI:29105"/>
    </ligand>
</feature>
<dbReference type="NCBIfam" id="TIGR00325">
    <property type="entry name" value="lpxC"/>
    <property type="match status" value="1"/>
</dbReference>
<feature type="active site" description="Proton donor" evidence="12">
    <location>
        <position position="262"/>
    </location>
</feature>
<dbReference type="Gene3D" id="3.30.1700.10">
    <property type="entry name" value="lpxc deacetylase, domain 2"/>
    <property type="match status" value="1"/>
</dbReference>
<evidence type="ECO:0000256" key="9">
    <source>
        <dbReference type="ARBA" id="ARBA00022833"/>
    </source>
</evidence>
<dbReference type="EC" id="3.5.1.108" evidence="4 12"/>
<dbReference type="PATRIC" id="fig|1458307.3.peg.1126"/>
<dbReference type="KEGG" id="otm:OSB_11130"/>
<evidence type="ECO:0000256" key="7">
    <source>
        <dbReference type="ARBA" id="ARBA00022723"/>
    </source>
</evidence>
<dbReference type="HAMAP" id="MF_00388">
    <property type="entry name" value="LpxC"/>
    <property type="match status" value="1"/>
</dbReference>
<evidence type="ECO:0000256" key="5">
    <source>
        <dbReference type="ARBA" id="ARBA00022516"/>
    </source>
</evidence>
<evidence type="ECO:0000256" key="10">
    <source>
        <dbReference type="ARBA" id="ARBA00023098"/>
    </source>
</evidence>
<accession>A0A0K0Y403</accession>
<keyword evidence="6 12" id="KW-0441">Lipid A biosynthesis</keyword>
<dbReference type="OrthoDB" id="9802746at2"/>
<protein>
    <recommendedName>
        <fullName evidence="4 12">UDP-3-O-acyl-N-acetylglucosamine deacetylase</fullName>
        <shortName evidence="12">UDP-3-O-acyl-GlcNAc deacetylase</shortName>
        <ecNumber evidence="4 12">3.5.1.108</ecNumber>
    </recommendedName>
    <alternativeName>
        <fullName evidence="12">UDP-3-O-[R-3-hydroxymyristoyl]-N-acetylglucosamine deacetylase</fullName>
    </alternativeName>
</protein>
<comment type="pathway">
    <text evidence="3 12">Glycolipid biosynthesis; lipid IV(A) biosynthesis; lipid IV(A) from (3R)-3-hydroxytetradecanoyl-[acyl-carrier-protein] and UDP-N-acetyl-alpha-D-glucosamine: step 2/6.</text>
</comment>
<evidence type="ECO:0000256" key="12">
    <source>
        <dbReference type="HAMAP-Rule" id="MF_00388"/>
    </source>
</evidence>
<comment type="similarity">
    <text evidence="12">Belongs to the LpxC family.</text>
</comment>
<dbReference type="RefSeq" id="WP_049836062.1">
    <property type="nucleotide sequence ID" value="NZ_CP012160.1"/>
</dbReference>
<dbReference type="GO" id="GO:0009245">
    <property type="term" value="P:lipid A biosynthetic process"/>
    <property type="evidence" value="ECO:0007669"/>
    <property type="project" value="UniProtKB-UniRule"/>
</dbReference>
<proteinExistence type="inferred from homology"/>
<dbReference type="Proteomes" id="UP000067444">
    <property type="component" value="Chromosome"/>
</dbReference>
<evidence type="ECO:0000256" key="1">
    <source>
        <dbReference type="ARBA" id="ARBA00001947"/>
    </source>
</evidence>
<dbReference type="SUPFAM" id="SSF54211">
    <property type="entry name" value="Ribosomal protein S5 domain 2-like"/>
    <property type="match status" value="2"/>
</dbReference>
<evidence type="ECO:0000256" key="2">
    <source>
        <dbReference type="ARBA" id="ARBA00002923"/>
    </source>
</evidence>
<comment type="cofactor">
    <cofactor evidence="1 12">
        <name>Zn(2+)</name>
        <dbReference type="ChEBI" id="CHEBI:29105"/>
    </cofactor>
</comment>
<dbReference type="UniPathway" id="UPA00359">
    <property type="reaction ID" value="UER00478"/>
</dbReference>
<feature type="binding site" evidence="12">
    <location>
        <position position="235"/>
    </location>
    <ligand>
        <name>Zn(2+)</name>
        <dbReference type="ChEBI" id="CHEBI:29105"/>
    </ligand>
</feature>
<evidence type="ECO:0000256" key="4">
    <source>
        <dbReference type="ARBA" id="ARBA00012745"/>
    </source>
</evidence>
<comment type="catalytic activity">
    <reaction evidence="11 12">
        <text>a UDP-3-O-[(3R)-3-hydroxyacyl]-N-acetyl-alpha-D-glucosamine + H2O = a UDP-3-O-[(3R)-3-hydroxyacyl]-alpha-D-glucosamine + acetate</text>
        <dbReference type="Rhea" id="RHEA:67816"/>
        <dbReference type="ChEBI" id="CHEBI:15377"/>
        <dbReference type="ChEBI" id="CHEBI:30089"/>
        <dbReference type="ChEBI" id="CHEBI:137740"/>
        <dbReference type="ChEBI" id="CHEBI:173225"/>
        <dbReference type="EC" id="3.5.1.108"/>
    </reaction>
</comment>
<keyword evidence="5 12" id="KW-0444">Lipid biosynthesis</keyword>
<evidence type="ECO:0000313" key="13">
    <source>
        <dbReference type="EMBL" id="AKS45669.1"/>
    </source>
</evidence>
<dbReference type="GO" id="GO:0016020">
    <property type="term" value="C:membrane"/>
    <property type="evidence" value="ECO:0007669"/>
    <property type="project" value="GOC"/>
</dbReference>
<sequence>MQTTLDTTVAFEGKGLHLGQPVSVVVRPAPADHGIIFRRMDVDASKADVPALWHRVIVSPLNTRIENAAGTSVSTIEHIMAALAGCGLHNALVEVTGPEVPILDGSAAQFVEGFLHAGVRRLNAPLRVIEVLKPVSVKVGDATARLDPADTLHIRFEIDFTDRAIGHQEKTLNMSNGAFVRELSNSRTFCRSSDVDAMRAQGLALGGTLENAVVVDGAEVLSPGGLRHKDEAVRHKMLDALGDLYTAGAPILGRYTGSKAGHAVTNALLCALFNDPDAWAWRDADVATAARLPGVGLRWADVPAVA</sequence>
<dbReference type="PANTHER" id="PTHR33694:SF1">
    <property type="entry name" value="UDP-3-O-ACYL-N-ACETYLGLUCOSAMINE DEACETYLASE 1, MITOCHONDRIAL-RELATED"/>
    <property type="match status" value="1"/>
</dbReference>
<comment type="function">
    <text evidence="2 12">Catalyzes the hydrolysis of UDP-3-O-myristoyl-N-acetylglucosamine to form UDP-3-O-myristoylglucosamine and acetate, the committed step in lipid A biosynthesis.</text>
</comment>
<gene>
    <name evidence="12 13" type="primary">lpxC</name>
    <name evidence="13" type="ORF">OSB_11130</name>
</gene>
<keyword evidence="8 12" id="KW-0378">Hydrolase</keyword>
<dbReference type="InterPro" id="IPR020568">
    <property type="entry name" value="Ribosomal_Su5_D2-typ_SF"/>
</dbReference>
<dbReference type="PANTHER" id="PTHR33694">
    <property type="entry name" value="UDP-3-O-ACYL-N-ACETYLGLUCOSAMINE DEACETYLASE 1, MITOCHONDRIAL-RELATED"/>
    <property type="match status" value="1"/>
</dbReference>
<evidence type="ECO:0000256" key="6">
    <source>
        <dbReference type="ARBA" id="ARBA00022556"/>
    </source>
</evidence>
<dbReference type="GO" id="GO:0103117">
    <property type="term" value="F:UDP-3-O-acyl-N-acetylglucosamine deacetylase activity"/>
    <property type="evidence" value="ECO:0007669"/>
    <property type="project" value="UniProtKB-UniRule"/>
</dbReference>
<evidence type="ECO:0000256" key="8">
    <source>
        <dbReference type="ARBA" id="ARBA00022801"/>
    </source>
</evidence>
<dbReference type="EMBL" id="CP012160">
    <property type="protein sequence ID" value="AKS45669.1"/>
    <property type="molecule type" value="Genomic_DNA"/>
</dbReference>
<dbReference type="Pfam" id="PF03331">
    <property type="entry name" value="LpxC"/>
    <property type="match status" value="1"/>
</dbReference>
<dbReference type="AlphaFoldDB" id="A0A0K0Y403"/>
<dbReference type="InterPro" id="IPR004463">
    <property type="entry name" value="UDP-acyl_GlcNac_deAcase"/>
</dbReference>
<evidence type="ECO:0000256" key="3">
    <source>
        <dbReference type="ARBA" id="ARBA00005002"/>
    </source>
</evidence>
<dbReference type="Gene3D" id="3.30.230.20">
    <property type="entry name" value="lpxc deacetylase, domain 1"/>
    <property type="match status" value="1"/>
</dbReference>
<organism evidence="13 14">
    <name type="scientific">Octadecabacter temperatus</name>
    <dbReference type="NCBI Taxonomy" id="1458307"/>
    <lineage>
        <taxon>Bacteria</taxon>
        <taxon>Pseudomonadati</taxon>
        <taxon>Pseudomonadota</taxon>
        <taxon>Alphaproteobacteria</taxon>
        <taxon>Rhodobacterales</taxon>
        <taxon>Roseobacteraceae</taxon>
        <taxon>Octadecabacter</taxon>
    </lineage>
</organism>
<evidence type="ECO:0000313" key="14">
    <source>
        <dbReference type="Proteomes" id="UP000067444"/>
    </source>
</evidence>
<keyword evidence="9 12" id="KW-0862">Zinc</keyword>
<dbReference type="InterPro" id="IPR011334">
    <property type="entry name" value="UDP-acyl_GlcNac_deAcase_C"/>
</dbReference>